<gene>
    <name evidence="1" type="ORF">HZS54_15255</name>
</gene>
<dbReference type="EMBL" id="CP058909">
    <property type="protein sequence ID" value="QLH82900.1"/>
    <property type="molecule type" value="Genomic_DNA"/>
</dbReference>
<organism evidence="1 2">
    <name type="scientific">Halosimplex pelagicum</name>
    <dbReference type="NCBI Taxonomy" id="869886"/>
    <lineage>
        <taxon>Archaea</taxon>
        <taxon>Methanobacteriati</taxon>
        <taxon>Methanobacteriota</taxon>
        <taxon>Stenosarchaea group</taxon>
        <taxon>Halobacteria</taxon>
        <taxon>Halobacteriales</taxon>
        <taxon>Haloarculaceae</taxon>
        <taxon>Halosimplex</taxon>
    </lineage>
</organism>
<dbReference type="Proteomes" id="UP000509346">
    <property type="component" value="Chromosome"/>
</dbReference>
<dbReference type="InterPro" id="IPR011991">
    <property type="entry name" value="ArsR-like_HTH"/>
</dbReference>
<dbReference type="CDD" id="cd00090">
    <property type="entry name" value="HTH_ARSR"/>
    <property type="match status" value="1"/>
</dbReference>
<proteinExistence type="predicted"/>
<evidence type="ECO:0000313" key="1">
    <source>
        <dbReference type="EMBL" id="QLH82900.1"/>
    </source>
</evidence>
<dbReference type="GeneID" id="56083974"/>
<dbReference type="RefSeq" id="WP_179917964.1">
    <property type="nucleotide sequence ID" value="NZ_CP058909.1"/>
</dbReference>
<dbReference type="OrthoDB" id="290446at2157"/>
<reference evidence="1 2" key="1">
    <citation type="submission" date="2020-07" db="EMBL/GenBank/DDBJ databases">
        <title>Halosimplex litoreum sp. nov. and Halosimplex rubrum sp. nov., isolated from different salt environments.</title>
        <authorList>
            <person name="Cui H."/>
        </authorList>
    </citation>
    <scope>NUCLEOTIDE SEQUENCE [LARGE SCALE GENOMIC DNA]</scope>
    <source>
        <strain evidence="1 2">R2</strain>
    </source>
</reference>
<dbReference type="InterPro" id="IPR036390">
    <property type="entry name" value="WH_DNA-bd_sf"/>
</dbReference>
<sequence length="119" mass="13563">MAAGQDPEESGVISLLDDEYARAILVESSREALSASALAERCDASEPTIYRRIEQLREYDLIVEQQQLDPDGHHYKTYRTRVERVTVEIEDGECSIDVSRREVDAADRFTRLFEGLTEP</sequence>
<dbReference type="InterPro" id="IPR036388">
    <property type="entry name" value="WH-like_DNA-bd_sf"/>
</dbReference>
<evidence type="ECO:0000313" key="2">
    <source>
        <dbReference type="Proteomes" id="UP000509346"/>
    </source>
</evidence>
<dbReference type="KEGG" id="hpel:HZS54_15255"/>
<dbReference type="SUPFAM" id="SSF46785">
    <property type="entry name" value="Winged helix' DNA-binding domain"/>
    <property type="match status" value="1"/>
</dbReference>
<dbReference type="Gene3D" id="1.10.10.10">
    <property type="entry name" value="Winged helix-like DNA-binding domain superfamily/Winged helix DNA-binding domain"/>
    <property type="match status" value="1"/>
</dbReference>
<dbReference type="Pfam" id="PF12840">
    <property type="entry name" value="HTH_20"/>
    <property type="match status" value="1"/>
</dbReference>
<name>A0A7D5PF73_9EURY</name>
<accession>A0A7D5PF73</accession>
<protein>
    <submittedName>
        <fullName evidence="1">Helix-turn-helix transcriptional regulator</fullName>
    </submittedName>
</protein>
<keyword evidence="2" id="KW-1185">Reference proteome</keyword>
<dbReference type="AlphaFoldDB" id="A0A7D5PF73"/>